<dbReference type="EMBL" id="SRLO01000150">
    <property type="protein sequence ID" value="TNN71416.1"/>
    <property type="molecule type" value="Genomic_DNA"/>
</dbReference>
<evidence type="ECO:0000256" key="1">
    <source>
        <dbReference type="SAM" id="MobiDB-lite"/>
    </source>
</evidence>
<evidence type="ECO:0000313" key="2">
    <source>
        <dbReference type="EMBL" id="TNN71416.1"/>
    </source>
</evidence>
<organism evidence="2 3">
    <name type="scientific">Liparis tanakae</name>
    <name type="common">Tanaka's snailfish</name>
    <dbReference type="NCBI Taxonomy" id="230148"/>
    <lineage>
        <taxon>Eukaryota</taxon>
        <taxon>Metazoa</taxon>
        <taxon>Chordata</taxon>
        <taxon>Craniata</taxon>
        <taxon>Vertebrata</taxon>
        <taxon>Euteleostomi</taxon>
        <taxon>Actinopterygii</taxon>
        <taxon>Neopterygii</taxon>
        <taxon>Teleostei</taxon>
        <taxon>Neoteleostei</taxon>
        <taxon>Acanthomorphata</taxon>
        <taxon>Eupercaria</taxon>
        <taxon>Perciformes</taxon>
        <taxon>Cottioidei</taxon>
        <taxon>Cottales</taxon>
        <taxon>Liparidae</taxon>
        <taxon>Liparis</taxon>
    </lineage>
</organism>
<accession>A0A4Z2I058</accession>
<feature type="compositionally biased region" description="Low complexity" evidence="1">
    <location>
        <begin position="55"/>
        <end position="69"/>
    </location>
</feature>
<reference evidence="2 3" key="1">
    <citation type="submission" date="2019-03" db="EMBL/GenBank/DDBJ databases">
        <title>First draft genome of Liparis tanakae, snailfish: a comprehensive survey of snailfish specific genes.</title>
        <authorList>
            <person name="Kim W."/>
            <person name="Song I."/>
            <person name="Jeong J.-H."/>
            <person name="Kim D."/>
            <person name="Kim S."/>
            <person name="Ryu S."/>
            <person name="Song J.Y."/>
            <person name="Lee S.K."/>
        </authorList>
    </citation>
    <scope>NUCLEOTIDE SEQUENCE [LARGE SCALE GENOMIC DNA]</scope>
    <source>
        <tissue evidence="2">Muscle</tissue>
    </source>
</reference>
<sequence length="90" mass="8941">MELTTADGSGAAKPGLGSRTQTASLDAQSSGRLASGPAVTAHWPANAEPKGKMASKSGSSSSSSSSSSTPHPPLPSSHSVAQLRKKKVLV</sequence>
<protein>
    <submittedName>
        <fullName evidence="2">Uncharacterized protein</fullName>
    </submittedName>
</protein>
<gene>
    <name evidence="2" type="ORF">EYF80_018365</name>
</gene>
<feature type="compositionally biased region" description="Polar residues" evidence="1">
    <location>
        <begin position="18"/>
        <end position="32"/>
    </location>
</feature>
<proteinExistence type="predicted"/>
<dbReference type="Proteomes" id="UP000314294">
    <property type="component" value="Unassembled WGS sequence"/>
</dbReference>
<keyword evidence="3" id="KW-1185">Reference proteome</keyword>
<name>A0A4Z2I058_9TELE</name>
<evidence type="ECO:0000313" key="3">
    <source>
        <dbReference type="Proteomes" id="UP000314294"/>
    </source>
</evidence>
<feature type="region of interest" description="Disordered" evidence="1">
    <location>
        <begin position="1"/>
        <end position="90"/>
    </location>
</feature>
<dbReference type="AlphaFoldDB" id="A0A4Z2I058"/>
<comment type="caution">
    <text evidence="2">The sequence shown here is derived from an EMBL/GenBank/DDBJ whole genome shotgun (WGS) entry which is preliminary data.</text>
</comment>